<protein>
    <submittedName>
        <fullName evidence="1">Uncharacterized protein</fullName>
    </submittedName>
</protein>
<evidence type="ECO:0000313" key="1">
    <source>
        <dbReference type="EMBL" id="PPQ91983.1"/>
    </source>
</evidence>
<proteinExistence type="predicted"/>
<organism evidence="1 2">
    <name type="scientific">Psilocybe cyanescens</name>
    <dbReference type="NCBI Taxonomy" id="93625"/>
    <lineage>
        <taxon>Eukaryota</taxon>
        <taxon>Fungi</taxon>
        <taxon>Dikarya</taxon>
        <taxon>Basidiomycota</taxon>
        <taxon>Agaricomycotina</taxon>
        <taxon>Agaricomycetes</taxon>
        <taxon>Agaricomycetidae</taxon>
        <taxon>Agaricales</taxon>
        <taxon>Agaricineae</taxon>
        <taxon>Strophariaceae</taxon>
        <taxon>Psilocybe</taxon>
    </lineage>
</organism>
<evidence type="ECO:0000313" key="2">
    <source>
        <dbReference type="Proteomes" id="UP000283269"/>
    </source>
</evidence>
<dbReference type="InParanoid" id="A0A409XMH3"/>
<dbReference type="EMBL" id="NHYD01001195">
    <property type="protein sequence ID" value="PPQ91983.1"/>
    <property type="molecule type" value="Genomic_DNA"/>
</dbReference>
<reference evidence="1 2" key="1">
    <citation type="journal article" date="2018" name="Evol. Lett.">
        <title>Horizontal gene cluster transfer increased hallucinogenic mushroom diversity.</title>
        <authorList>
            <person name="Reynolds H.T."/>
            <person name="Vijayakumar V."/>
            <person name="Gluck-Thaler E."/>
            <person name="Korotkin H.B."/>
            <person name="Matheny P.B."/>
            <person name="Slot J.C."/>
        </authorList>
    </citation>
    <scope>NUCLEOTIDE SEQUENCE [LARGE SCALE GENOMIC DNA]</scope>
    <source>
        <strain evidence="1 2">2631</strain>
    </source>
</reference>
<name>A0A409XMH3_PSICY</name>
<dbReference type="AlphaFoldDB" id="A0A409XMH3"/>
<keyword evidence="2" id="KW-1185">Reference proteome</keyword>
<accession>A0A409XMH3</accession>
<comment type="caution">
    <text evidence="1">The sequence shown here is derived from an EMBL/GenBank/DDBJ whole genome shotgun (WGS) entry which is preliminary data.</text>
</comment>
<gene>
    <name evidence="1" type="ORF">CVT25_004557</name>
</gene>
<dbReference type="Proteomes" id="UP000283269">
    <property type="component" value="Unassembled WGS sequence"/>
</dbReference>
<sequence length="72" mass="7647">MPVCGVGLQRLHSTGCAAAASGVCAQARDYAAEEEKHLQADSAPDLGDQLRGLQLVRGGQAWLRVPYERPSL</sequence>